<name>A0A7W7FI89_9MICO</name>
<evidence type="ECO:0000256" key="1">
    <source>
        <dbReference type="SAM" id="MobiDB-lite"/>
    </source>
</evidence>
<feature type="compositionally biased region" description="Acidic residues" evidence="1">
    <location>
        <begin position="100"/>
        <end position="119"/>
    </location>
</feature>
<dbReference type="EMBL" id="JACHMD010000001">
    <property type="protein sequence ID" value="MBB4665858.1"/>
    <property type="molecule type" value="Genomic_DNA"/>
</dbReference>
<dbReference type="RefSeq" id="WP_184214867.1">
    <property type="nucleotide sequence ID" value="NZ_JACHMD010000001.1"/>
</dbReference>
<feature type="region of interest" description="Disordered" evidence="1">
    <location>
        <begin position="87"/>
        <end position="119"/>
    </location>
</feature>
<proteinExistence type="predicted"/>
<dbReference type="Proteomes" id="UP000573729">
    <property type="component" value="Unassembled WGS sequence"/>
</dbReference>
<dbReference type="AlphaFoldDB" id="A0A7W7FI89"/>
<organism evidence="2 3">
    <name type="scientific">Microbacterium marinum</name>
    <dbReference type="NCBI Taxonomy" id="421115"/>
    <lineage>
        <taxon>Bacteria</taxon>
        <taxon>Bacillati</taxon>
        <taxon>Actinomycetota</taxon>
        <taxon>Actinomycetes</taxon>
        <taxon>Micrococcales</taxon>
        <taxon>Microbacteriaceae</taxon>
        <taxon>Microbacterium</taxon>
    </lineage>
</organism>
<protein>
    <submittedName>
        <fullName evidence="2">Uncharacterized protein</fullName>
    </submittedName>
</protein>
<evidence type="ECO:0000313" key="3">
    <source>
        <dbReference type="Proteomes" id="UP000573729"/>
    </source>
</evidence>
<reference evidence="2 3" key="1">
    <citation type="submission" date="2020-08" db="EMBL/GenBank/DDBJ databases">
        <title>Sequencing the genomes of 1000 actinobacteria strains.</title>
        <authorList>
            <person name="Klenk H.-P."/>
        </authorList>
    </citation>
    <scope>NUCLEOTIDE SEQUENCE [LARGE SCALE GENOMIC DNA]</scope>
    <source>
        <strain evidence="2 3">DSM 24947</strain>
    </source>
</reference>
<sequence>MRRITYAGETVITTDDVAEVLVDLTAAVASAGRADAVAIPIVFEGSDEVGEAELVIGVGNDVLSVPVQWTKEEPDFSEAAAGLRQHALYPNETDTVADTSFDDGPDMQWDPDLDGFDRR</sequence>
<comment type="caution">
    <text evidence="2">The sequence shown here is derived from an EMBL/GenBank/DDBJ whole genome shotgun (WGS) entry which is preliminary data.</text>
</comment>
<evidence type="ECO:0000313" key="2">
    <source>
        <dbReference type="EMBL" id="MBB4665858.1"/>
    </source>
</evidence>
<keyword evidence="3" id="KW-1185">Reference proteome</keyword>
<gene>
    <name evidence="2" type="ORF">BKA24_000567</name>
</gene>
<accession>A0A7W7FI89</accession>